<sequence length="367" mass="40451">MASATRPGRRPGAGHCGRRLPDSPDASGAGRHKLETHAVITSRDCEPPLPRRYRYQLARIEDGAGHDTLETMLDRCWRLWEEADSDKSLSSSQLAAVATPAAMQCLWDGHNDQARKIASAVLRTFLRVPRASLKPIDRLRAVACALVVSVCDQEAETWWPFLAWASAEMYDAAGAEDGARSPAFLHWKGVAYASIAGWAAGAYAPVIFDILPFYAGTYEDAFLKDEYLATDMLDELARGFTTRGLYDHARLCLSRAFWLGRVGLSASQASPSGEPESGFRTRLLTTLLIAALEEWTGDPYRAQQWYGAARALTEVYPHLARRLPPRYAEAIEAGMLRSRLHSNTVVLFTEAPDDFDDDASVGASSVW</sequence>
<organism evidence="2 3">
    <name type="scientific">Auricularia subglabra (strain TFB-10046 / SS5)</name>
    <name type="common">White-rot fungus</name>
    <name type="synonym">Auricularia delicata (strain TFB10046)</name>
    <dbReference type="NCBI Taxonomy" id="717982"/>
    <lineage>
        <taxon>Eukaryota</taxon>
        <taxon>Fungi</taxon>
        <taxon>Dikarya</taxon>
        <taxon>Basidiomycota</taxon>
        <taxon>Agaricomycotina</taxon>
        <taxon>Agaricomycetes</taxon>
        <taxon>Auriculariales</taxon>
        <taxon>Auriculariaceae</taxon>
        <taxon>Auricularia</taxon>
    </lineage>
</organism>
<dbReference type="OrthoDB" id="3319675at2759"/>
<dbReference type="KEGG" id="adl:AURDEDRAFT_188553"/>
<evidence type="ECO:0000313" key="2">
    <source>
        <dbReference type="EMBL" id="EJD35973.1"/>
    </source>
</evidence>
<protein>
    <submittedName>
        <fullName evidence="2">Uncharacterized protein</fullName>
    </submittedName>
</protein>
<dbReference type="AlphaFoldDB" id="J0WSD0"/>
<accession>J0WSD0</accession>
<proteinExistence type="predicted"/>
<dbReference type="EMBL" id="JH687874">
    <property type="protein sequence ID" value="EJD35973.1"/>
    <property type="molecule type" value="Genomic_DNA"/>
</dbReference>
<reference evidence="3" key="1">
    <citation type="journal article" date="2012" name="Science">
        <title>The Paleozoic origin of enzymatic lignin decomposition reconstructed from 31 fungal genomes.</title>
        <authorList>
            <person name="Floudas D."/>
            <person name="Binder M."/>
            <person name="Riley R."/>
            <person name="Barry K."/>
            <person name="Blanchette R.A."/>
            <person name="Henrissat B."/>
            <person name="Martinez A.T."/>
            <person name="Otillar R."/>
            <person name="Spatafora J.W."/>
            <person name="Yadav J.S."/>
            <person name="Aerts A."/>
            <person name="Benoit I."/>
            <person name="Boyd A."/>
            <person name="Carlson A."/>
            <person name="Copeland A."/>
            <person name="Coutinho P.M."/>
            <person name="de Vries R.P."/>
            <person name="Ferreira P."/>
            <person name="Findley K."/>
            <person name="Foster B."/>
            <person name="Gaskell J."/>
            <person name="Glotzer D."/>
            <person name="Gorecki P."/>
            <person name="Heitman J."/>
            <person name="Hesse C."/>
            <person name="Hori C."/>
            <person name="Igarashi K."/>
            <person name="Jurgens J.A."/>
            <person name="Kallen N."/>
            <person name="Kersten P."/>
            <person name="Kohler A."/>
            <person name="Kuees U."/>
            <person name="Kumar T.K.A."/>
            <person name="Kuo A."/>
            <person name="LaButti K."/>
            <person name="Larrondo L.F."/>
            <person name="Lindquist E."/>
            <person name="Ling A."/>
            <person name="Lombard V."/>
            <person name="Lucas S."/>
            <person name="Lundell T."/>
            <person name="Martin R."/>
            <person name="McLaughlin D.J."/>
            <person name="Morgenstern I."/>
            <person name="Morin E."/>
            <person name="Murat C."/>
            <person name="Nagy L.G."/>
            <person name="Nolan M."/>
            <person name="Ohm R.A."/>
            <person name="Patyshakuliyeva A."/>
            <person name="Rokas A."/>
            <person name="Ruiz-Duenas F.J."/>
            <person name="Sabat G."/>
            <person name="Salamov A."/>
            <person name="Samejima M."/>
            <person name="Schmutz J."/>
            <person name="Slot J.C."/>
            <person name="St John F."/>
            <person name="Stenlid J."/>
            <person name="Sun H."/>
            <person name="Sun S."/>
            <person name="Syed K."/>
            <person name="Tsang A."/>
            <person name="Wiebenga A."/>
            <person name="Young D."/>
            <person name="Pisabarro A."/>
            <person name="Eastwood D.C."/>
            <person name="Martin F."/>
            <person name="Cullen D."/>
            <person name="Grigoriev I.V."/>
            <person name="Hibbett D.S."/>
        </authorList>
    </citation>
    <scope>NUCLEOTIDE SEQUENCE [LARGE SCALE GENOMIC DNA]</scope>
    <source>
        <strain evidence="3">TFB10046</strain>
    </source>
</reference>
<feature type="region of interest" description="Disordered" evidence="1">
    <location>
        <begin position="1"/>
        <end position="38"/>
    </location>
</feature>
<dbReference type="InParanoid" id="J0WSD0"/>
<keyword evidence="3" id="KW-1185">Reference proteome</keyword>
<dbReference type="Proteomes" id="UP000006514">
    <property type="component" value="Unassembled WGS sequence"/>
</dbReference>
<evidence type="ECO:0000313" key="3">
    <source>
        <dbReference type="Proteomes" id="UP000006514"/>
    </source>
</evidence>
<evidence type="ECO:0000256" key="1">
    <source>
        <dbReference type="SAM" id="MobiDB-lite"/>
    </source>
</evidence>
<gene>
    <name evidence="2" type="ORF">AURDEDRAFT_188553</name>
</gene>
<name>J0WSD0_AURST</name>